<dbReference type="Pfam" id="PF17770">
    <property type="entry name" value="RNase_J_C"/>
    <property type="match status" value="1"/>
</dbReference>
<dbReference type="InterPro" id="IPR055132">
    <property type="entry name" value="RNase_J_b_CASP"/>
</dbReference>
<dbReference type="EMBL" id="JAAVVK010000001">
    <property type="protein sequence ID" value="NKE38334.1"/>
    <property type="molecule type" value="Genomic_DNA"/>
</dbReference>
<name>A0A846TZX9_9MOLU</name>
<proteinExistence type="predicted"/>
<dbReference type="RefSeq" id="WP_168104806.1">
    <property type="nucleotide sequence ID" value="NZ_CP051215.1"/>
</dbReference>
<dbReference type="Pfam" id="PF22505">
    <property type="entry name" value="RNase_J_b_CASP"/>
    <property type="match status" value="1"/>
</dbReference>
<sequence length="608" mass="68534">MAKIKFVALGGLDERGKNLYLIEINNNIFVFDVGLKFPEREMLGIDVIIPDFSYLKENRHRIKGIFISKPSDDNFGALPYLLRDLTKDGKYKIDIYSSELTKFMIEQKLKYFRFINSSNIKLNIVKTNDRIYFDDINVFIDTFNTTSSIPGSLGFAIHSRNKPLRENEKNYADETIFYLADYIFDGKENNDFTMNLNRIAKIRSVNKTNQILLLISEAITAARKDFTAPHHKIQSLIEPIIKEAPGRIILACYDQDLFRINEIFQAMYETGSERKVAIHGRTLSEILHAIANNSDSKSQEKLNIKGFNFTFNPGEKSKSKIKIISLQEAAKSKDNVIIVTGSGERLFAKMTKIATNNDDELTLTADDTVILATPPIPGNELAHAATLDELARTDVKVISISEKQALDLHASYEDIKLLTNMLEPKYFVPIKGLYKHFNAARNAAIEAGVLHNNALIQDNGEILNFNNGALSDASYNTNLRQKTNPNLITTGDVYVDGIGVGDIGAIVIEERRKLMSDGVLITGLTIDRKTKEIVSLVDAQMRGVVYLTNNDTMLKNIQNIIIKIVEKAQQSNSFNTLEIKNRIKLELQDFLKKETGKVPMILPVINEI</sequence>
<accession>A0A846TZX9</accession>
<reference evidence="3 4" key="1">
    <citation type="submission" date="2020-04" db="EMBL/GenBank/DDBJ databases">
        <title>Complete genome sequence of Spiroplasma platyhelix ATCC 51748, an insect isolate.</title>
        <authorList>
            <person name="Green E.A."/>
            <person name="Klassen J.L."/>
        </authorList>
    </citation>
    <scope>NUCLEOTIDE SEQUENCE [LARGE SCALE GENOMIC DNA]</scope>
    <source>
        <strain evidence="3 4">PALS-1</strain>
    </source>
</reference>
<evidence type="ECO:0000313" key="4">
    <source>
        <dbReference type="Proteomes" id="UP000584587"/>
    </source>
</evidence>
<dbReference type="PANTHER" id="PTHR43694:SF1">
    <property type="entry name" value="RIBONUCLEASE J"/>
    <property type="match status" value="1"/>
</dbReference>
<dbReference type="Proteomes" id="UP000584587">
    <property type="component" value="Unassembled WGS sequence"/>
</dbReference>
<protein>
    <submittedName>
        <fullName evidence="3">Ribonuclease J</fullName>
    </submittedName>
</protein>
<evidence type="ECO:0000313" key="3">
    <source>
        <dbReference type="EMBL" id="NKE38334.1"/>
    </source>
</evidence>
<dbReference type="AlphaFoldDB" id="A0A846TZX9"/>
<dbReference type="Gene3D" id="3.10.20.580">
    <property type="match status" value="1"/>
</dbReference>
<evidence type="ECO:0000259" key="1">
    <source>
        <dbReference type="Pfam" id="PF17770"/>
    </source>
</evidence>
<dbReference type="CDD" id="cd07714">
    <property type="entry name" value="RNaseJ_MBL-fold"/>
    <property type="match status" value="1"/>
</dbReference>
<gene>
    <name evidence="3" type="ORF">HER12_01000</name>
</gene>
<dbReference type="InterPro" id="IPR036866">
    <property type="entry name" value="RibonucZ/Hydroxyglut_hydro"/>
</dbReference>
<dbReference type="SUPFAM" id="SSF56281">
    <property type="entry name" value="Metallo-hydrolase/oxidoreductase"/>
    <property type="match status" value="1"/>
</dbReference>
<dbReference type="PANTHER" id="PTHR43694">
    <property type="entry name" value="RIBONUCLEASE J"/>
    <property type="match status" value="1"/>
</dbReference>
<dbReference type="Gene3D" id="3.40.50.10710">
    <property type="entry name" value="Metallo-hydrolase/oxidoreductase"/>
    <property type="match status" value="1"/>
</dbReference>
<organism evidence="3 4">
    <name type="scientific">Spiroplasma platyhelix PALS-1</name>
    <dbReference type="NCBI Taxonomy" id="1276218"/>
    <lineage>
        <taxon>Bacteria</taxon>
        <taxon>Bacillati</taxon>
        <taxon>Mycoplasmatota</taxon>
        <taxon>Mollicutes</taxon>
        <taxon>Entomoplasmatales</taxon>
        <taxon>Spiroplasmataceae</taxon>
        <taxon>Spiroplasma</taxon>
    </lineage>
</organism>
<keyword evidence="4" id="KW-1185">Reference proteome</keyword>
<dbReference type="InterPro" id="IPR041636">
    <property type="entry name" value="RNase_J_C"/>
</dbReference>
<comment type="caution">
    <text evidence="3">The sequence shown here is derived from an EMBL/GenBank/DDBJ whole genome shotgun (WGS) entry which is preliminary data.</text>
</comment>
<dbReference type="InterPro" id="IPR042173">
    <property type="entry name" value="RNase_J_2"/>
</dbReference>
<dbReference type="Gene3D" id="3.60.15.10">
    <property type="entry name" value="Ribonuclease Z/Hydroxyacylglutathione hydrolase-like"/>
    <property type="match status" value="1"/>
</dbReference>
<feature type="domain" description="Ribonuclease J C-terminal" evidence="1">
    <location>
        <begin position="507"/>
        <end position="608"/>
    </location>
</feature>
<feature type="domain" description="Ribonuclease J beta-CASP" evidence="2">
    <location>
        <begin position="323"/>
        <end position="390"/>
    </location>
</feature>
<evidence type="ECO:0000259" key="2">
    <source>
        <dbReference type="Pfam" id="PF22505"/>
    </source>
</evidence>